<dbReference type="Gene3D" id="3.40.30.20">
    <property type="match status" value="1"/>
</dbReference>
<feature type="domain" description="FAD-binding" evidence="5">
    <location>
        <begin position="203"/>
        <end position="421"/>
    </location>
</feature>
<evidence type="ECO:0000313" key="7">
    <source>
        <dbReference type="EMBL" id="KDQ13598.1"/>
    </source>
</evidence>
<evidence type="ECO:0000259" key="5">
    <source>
        <dbReference type="Pfam" id="PF01494"/>
    </source>
</evidence>
<keyword evidence="2" id="KW-0285">Flavoprotein</keyword>
<evidence type="ECO:0000256" key="2">
    <source>
        <dbReference type="ARBA" id="ARBA00022630"/>
    </source>
</evidence>
<dbReference type="SUPFAM" id="SSF51905">
    <property type="entry name" value="FAD/NAD(P)-binding domain"/>
    <property type="match status" value="1"/>
</dbReference>
<dbReference type="HOGENOM" id="CLU_009665_9_2_1"/>
<dbReference type="SUPFAM" id="SSF54373">
    <property type="entry name" value="FAD-linked reductases, C-terminal domain"/>
    <property type="match status" value="1"/>
</dbReference>
<dbReference type="Pfam" id="PF01494">
    <property type="entry name" value="FAD_binding_3"/>
    <property type="match status" value="2"/>
</dbReference>
<dbReference type="InterPro" id="IPR036188">
    <property type="entry name" value="FAD/NAD-bd_sf"/>
</dbReference>
<dbReference type="EMBL" id="KL198042">
    <property type="protein sequence ID" value="KDQ13598.1"/>
    <property type="molecule type" value="Genomic_DNA"/>
</dbReference>
<dbReference type="GO" id="GO:0016709">
    <property type="term" value="F:oxidoreductase activity, acting on paired donors, with incorporation or reduction of molecular oxygen, NAD(P)H as one donor, and incorporation of one atom of oxygen"/>
    <property type="evidence" value="ECO:0007669"/>
    <property type="project" value="UniProtKB-ARBA"/>
</dbReference>
<protein>
    <recommendedName>
        <fullName evidence="9">FAD-binding domain-containing protein</fullName>
    </recommendedName>
</protein>
<dbReference type="GO" id="GO:0071949">
    <property type="term" value="F:FAD binding"/>
    <property type="evidence" value="ECO:0007669"/>
    <property type="project" value="InterPro"/>
</dbReference>
<feature type="domain" description="FAD-binding" evidence="5">
    <location>
        <begin position="34"/>
        <end position="160"/>
    </location>
</feature>
<name>A0A067MCU9_BOTB1</name>
<dbReference type="InterPro" id="IPR038220">
    <property type="entry name" value="PHOX_C_sf"/>
</dbReference>
<dbReference type="STRING" id="930990.A0A067MCU9"/>
<dbReference type="Proteomes" id="UP000027195">
    <property type="component" value="Unassembled WGS sequence"/>
</dbReference>
<feature type="domain" description="Phenol hydroxylase-like C-terminal dimerisation" evidence="6">
    <location>
        <begin position="459"/>
        <end position="641"/>
    </location>
</feature>
<evidence type="ECO:0000259" key="6">
    <source>
        <dbReference type="Pfam" id="PF07976"/>
    </source>
</evidence>
<dbReference type="InterPro" id="IPR036249">
    <property type="entry name" value="Thioredoxin-like_sf"/>
</dbReference>
<dbReference type="PANTHER" id="PTHR43004:SF20">
    <property type="entry name" value="2-MONOOXYGENASE, PUTATIVE (AFU_ORTHOLOGUE AFUA_1G13660)-RELATED"/>
    <property type="match status" value="1"/>
</dbReference>
<dbReference type="InterPro" id="IPR002938">
    <property type="entry name" value="FAD-bd"/>
</dbReference>
<dbReference type="SUPFAM" id="SSF52833">
    <property type="entry name" value="Thioredoxin-like"/>
    <property type="match status" value="1"/>
</dbReference>
<dbReference type="InterPro" id="IPR012941">
    <property type="entry name" value="Phe_hydrox_C_dim_dom"/>
</dbReference>
<keyword evidence="3" id="KW-0274">FAD</keyword>
<dbReference type="InParanoid" id="A0A067MCU9"/>
<dbReference type="OrthoDB" id="1716816at2759"/>
<dbReference type="PANTHER" id="PTHR43004">
    <property type="entry name" value="TRK SYSTEM POTASSIUM UPTAKE PROTEIN"/>
    <property type="match status" value="1"/>
</dbReference>
<keyword evidence="4" id="KW-0560">Oxidoreductase</keyword>
<dbReference type="Gene3D" id="3.30.9.10">
    <property type="entry name" value="D-Amino Acid Oxidase, subunit A, domain 2"/>
    <property type="match status" value="1"/>
</dbReference>
<proteinExistence type="inferred from homology"/>
<evidence type="ECO:0000256" key="3">
    <source>
        <dbReference type="ARBA" id="ARBA00022827"/>
    </source>
</evidence>
<dbReference type="Gene3D" id="3.50.50.60">
    <property type="entry name" value="FAD/NAD(P)-binding domain"/>
    <property type="match status" value="1"/>
</dbReference>
<keyword evidence="8" id="KW-1185">Reference proteome</keyword>
<evidence type="ECO:0000256" key="4">
    <source>
        <dbReference type="ARBA" id="ARBA00023002"/>
    </source>
</evidence>
<dbReference type="InterPro" id="IPR050641">
    <property type="entry name" value="RIFMO-like"/>
</dbReference>
<dbReference type="PRINTS" id="PR00420">
    <property type="entry name" value="RNGMNOXGNASE"/>
</dbReference>
<evidence type="ECO:0000313" key="8">
    <source>
        <dbReference type="Proteomes" id="UP000027195"/>
    </source>
</evidence>
<evidence type="ECO:0000256" key="1">
    <source>
        <dbReference type="ARBA" id="ARBA00007801"/>
    </source>
</evidence>
<comment type="similarity">
    <text evidence="1">Belongs to the PheA/TfdB FAD monooxygenase family.</text>
</comment>
<dbReference type="CDD" id="cd02979">
    <property type="entry name" value="PHOX_C"/>
    <property type="match status" value="1"/>
</dbReference>
<reference evidence="8" key="1">
    <citation type="journal article" date="2014" name="Proc. Natl. Acad. Sci. U.S.A.">
        <title>Extensive sampling of basidiomycete genomes demonstrates inadequacy of the white-rot/brown-rot paradigm for wood decay fungi.</title>
        <authorList>
            <person name="Riley R."/>
            <person name="Salamov A.A."/>
            <person name="Brown D.W."/>
            <person name="Nagy L.G."/>
            <person name="Floudas D."/>
            <person name="Held B.W."/>
            <person name="Levasseur A."/>
            <person name="Lombard V."/>
            <person name="Morin E."/>
            <person name="Otillar R."/>
            <person name="Lindquist E.A."/>
            <person name="Sun H."/>
            <person name="LaButti K.M."/>
            <person name="Schmutz J."/>
            <person name="Jabbour D."/>
            <person name="Luo H."/>
            <person name="Baker S.E."/>
            <person name="Pisabarro A.G."/>
            <person name="Walton J.D."/>
            <person name="Blanchette R.A."/>
            <person name="Henrissat B."/>
            <person name="Martin F."/>
            <person name="Cullen D."/>
            <person name="Hibbett D.S."/>
            <person name="Grigoriev I.V."/>
        </authorList>
    </citation>
    <scope>NUCLEOTIDE SEQUENCE [LARGE SCALE GENOMIC DNA]</scope>
    <source>
        <strain evidence="8">FD-172 SS1</strain>
    </source>
</reference>
<dbReference type="Pfam" id="PF07976">
    <property type="entry name" value="Phe_hydrox_dim"/>
    <property type="match status" value="1"/>
</dbReference>
<accession>A0A067MCU9</accession>
<evidence type="ECO:0008006" key="9">
    <source>
        <dbReference type="Google" id="ProtNLM"/>
    </source>
</evidence>
<gene>
    <name evidence="7" type="ORF">BOTBODRAFT_363213</name>
</gene>
<organism evidence="7 8">
    <name type="scientific">Botryobasidium botryosum (strain FD-172 SS1)</name>
    <dbReference type="NCBI Taxonomy" id="930990"/>
    <lineage>
        <taxon>Eukaryota</taxon>
        <taxon>Fungi</taxon>
        <taxon>Dikarya</taxon>
        <taxon>Basidiomycota</taxon>
        <taxon>Agaricomycotina</taxon>
        <taxon>Agaricomycetes</taxon>
        <taxon>Cantharellales</taxon>
        <taxon>Botryobasidiaceae</taxon>
        <taxon>Botryobasidium</taxon>
    </lineage>
</organism>
<dbReference type="AlphaFoldDB" id="A0A067MCU9"/>
<sequence>MWTSGIPVSKFYSIMPVPNPSHDVAINPARGSHVDVLIIGAGPAGSFLAFALCRAGMRVKIVDKREVKIPTGHADGIQPRMIEVFQSYGLAERFLKEAAQIRVKAYYVSAPEGGIVRTILEPTVDGSRYPFEATLAQSGIEDLLRNAMAEHGVYVEQPKVPVSLSLSDDETELQTHSSKVYPVKVVLERPNDSVGVKNGRNGHTNGATAVLGSANGAVQEVVRAKYVVGADGAHSWVRSAVGIDMVGESTKFVWGVVDFVPESDFPDLRISCAIHTKYGNCMIVPREKDLIRVYVHLGDVEVGDSGRIDRSQFGPDEILRVAQKCFYPYKLSAPQGFDWWTVYIVGQRVASSFSVKNRVFIIGDACHTHSPKAGQGMNASMSDAHNLAWKLAYVMRQWALPTLLDTYELERRKFAQDLIDFDKMFATLYSNTPKPGDKDHERFVEACNAYGAFISGHGVQYEASTITNIAHSPLASGIVIGQRIPPGTVVQVANFRPYELHDLLPSDTRFKVLILPGDASKPKQKAKLDAVAAELDRPEGFLKRFTPAGVPVDAVFDTITISHTTCAAANTLTIPSRLQPHWSKVFIDAETLCERVGGNLYASYGVSDAGAIIVCRPDGYVGMVAALDDLAAIGRYFANFLQ</sequence>